<keyword evidence="3" id="KW-1185">Reference proteome</keyword>
<accession>A0ABR4GTM5</accession>
<comment type="caution">
    <text evidence="2">The sequence shown here is derived from an EMBL/GenBank/DDBJ whole genome shotgun (WGS) entry which is preliminary data.</text>
</comment>
<evidence type="ECO:0000313" key="3">
    <source>
        <dbReference type="Proteomes" id="UP001610334"/>
    </source>
</evidence>
<dbReference type="EMBL" id="JBFXLT010000184">
    <property type="protein sequence ID" value="KAL2802423.1"/>
    <property type="molecule type" value="Genomic_DNA"/>
</dbReference>
<reference evidence="2 3" key="1">
    <citation type="submission" date="2024-07" db="EMBL/GenBank/DDBJ databases">
        <title>Section-level genome sequencing and comparative genomics of Aspergillus sections Usti and Cavernicolus.</title>
        <authorList>
            <consortium name="Lawrence Berkeley National Laboratory"/>
            <person name="Nybo J.L."/>
            <person name="Vesth T.C."/>
            <person name="Theobald S."/>
            <person name="Frisvad J.C."/>
            <person name="Larsen T.O."/>
            <person name="Kjaerboelling I."/>
            <person name="Rothschild-Mancinelli K."/>
            <person name="Lyhne E.K."/>
            <person name="Kogle M.E."/>
            <person name="Barry K."/>
            <person name="Clum A."/>
            <person name="Na H."/>
            <person name="Ledsgaard L."/>
            <person name="Lin J."/>
            <person name="Lipzen A."/>
            <person name="Kuo A."/>
            <person name="Riley R."/>
            <person name="Mondo S."/>
            <person name="Labutti K."/>
            <person name="Haridas S."/>
            <person name="Pangalinan J."/>
            <person name="Salamov A.A."/>
            <person name="Simmons B.A."/>
            <person name="Magnuson J.K."/>
            <person name="Chen J."/>
            <person name="Drula E."/>
            <person name="Henrissat B."/>
            <person name="Wiebenga A."/>
            <person name="Lubbers R.J."/>
            <person name="Gomes A.C."/>
            <person name="Makela M.R."/>
            <person name="Stajich J."/>
            <person name="Grigoriev I.V."/>
            <person name="Mortensen U.H."/>
            <person name="De Vries R.P."/>
            <person name="Baker S.E."/>
            <person name="Andersen M.R."/>
        </authorList>
    </citation>
    <scope>NUCLEOTIDE SEQUENCE [LARGE SCALE GENOMIC DNA]</scope>
    <source>
        <strain evidence="2 3">CBS 588.65</strain>
    </source>
</reference>
<protein>
    <recommendedName>
        <fullName evidence="4">F-box domain-containing protein</fullName>
    </recommendedName>
</protein>
<name>A0ABR4GTM5_9EURO</name>
<dbReference type="Proteomes" id="UP001610334">
    <property type="component" value="Unassembled WGS sequence"/>
</dbReference>
<evidence type="ECO:0000256" key="1">
    <source>
        <dbReference type="SAM" id="MobiDB-lite"/>
    </source>
</evidence>
<gene>
    <name evidence="2" type="ORF">BJX63DRAFT_437899</name>
</gene>
<organism evidence="2 3">
    <name type="scientific">Aspergillus granulosus</name>
    <dbReference type="NCBI Taxonomy" id="176169"/>
    <lineage>
        <taxon>Eukaryota</taxon>
        <taxon>Fungi</taxon>
        <taxon>Dikarya</taxon>
        <taxon>Ascomycota</taxon>
        <taxon>Pezizomycotina</taxon>
        <taxon>Eurotiomycetes</taxon>
        <taxon>Eurotiomycetidae</taxon>
        <taxon>Eurotiales</taxon>
        <taxon>Aspergillaceae</taxon>
        <taxon>Aspergillus</taxon>
        <taxon>Aspergillus subgen. Nidulantes</taxon>
    </lineage>
</organism>
<feature type="region of interest" description="Disordered" evidence="1">
    <location>
        <begin position="182"/>
        <end position="203"/>
    </location>
</feature>
<proteinExistence type="predicted"/>
<evidence type="ECO:0000313" key="2">
    <source>
        <dbReference type="EMBL" id="KAL2802423.1"/>
    </source>
</evidence>
<evidence type="ECO:0008006" key="4">
    <source>
        <dbReference type="Google" id="ProtNLM"/>
    </source>
</evidence>
<sequence>MDVFEQLPVELVLLILHQTGDFLGVDSLLQVSPHVHAVFQSYPIQIIENLLASCPTTAHELHHLFRLTALIHSPSFSPANFEELTTAIAELPTATIAVSSRLNDDTARLMISIAAETQRLACACLSIAWDHFKAAHRTILPEEWQTHCEPFSWIEGVRVYRALWQLRIYSDLWNLICPETPMSDPSEEKHQPPSQPPPCANRKWTWPADDANKITTLAIFDISPIKSYEIHSVADLLRHLGAKSLRDAETPGRRDRHIMPPLPLFASLHVPNITQYTAWQSPPVPTQTTLESYWDRSPDYASGGSTQARFYVAMQLNLAFRPGHCPTGLDDMRPFYPLGVFLWDKRRMYLMGFLNLQRYGPKEQVREEERMVQAPDGKHFTPPLTPLRVLQKRWCALVGRKTGGLQHIQEAMEHVELF</sequence>